<keyword evidence="5" id="KW-1185">Reference proteome</keyword>
<dbReference type="InterPro" id="IPR036409">
    <property type="entry name" value="Aldolase_II/adducin_N_sf"/>
</dbReference>
<name>A0A1I7MYL3_9HYPH</name>
<reference evidence="5" key="1">
    <citation type="submission" date="2016-10" db="EMBL/GenBank/DDBJ databases">
        <authorList>
            <person name="Varghese N."/>
            <person name="Submissions S."/>
        </authorList>
    </citation>
    <scope>NUCLEOTIDE SEQUENCE [LARGE SCALE GENOMIC DNA]</scope>
    <source>
        <strain evidence="5">DSM 1565</strain>
    </source>
</reference>
<dbReference type="GO" id="GO:0005829">
    <property type="term" value="C:cytosol"/>
    <property type="evidence" value="ECO:0007669"/>
    <property type="project" value="TreeGrafter"/>
</dbReference>
<dbReference type="PANTHER" id="PTHR22789:SF0">
    <property type="entry name" value="3-OXO-TETRONATE 4-PHOSPHATE DECARBOXYLASE-RELATED"/>
    <property type="match status" value="1"/>
</dbReference>
<dbReference type="OrthoDB" id="5291399at2"/>
<gene>
    <name evidence="4" type="ORF">SAMN04488557_0765</name>
</gene>
<dbReference type="STRING" id="51670.SAMN04488557_0765"/>
<organism evidence="4 5">
    <name type="scientific">Hyphomicrobium facile</name>
    <dbReference type="NCBI Taxonomy" id="51670"/>
    <lineage>
        <taxon>Bacteria</taxon>
        <taxon>Pseudomonadati</taxon>
        <taxon>Pseudomonadota</taxon>
        <taxon>Alphaproteobacteria</taxon>
        <taxon>Hyphomicrobiales</taxon>
        <taxon>Hyphomicrobiaceae</taxon>
        <taxon>Hyphomicrobium</taxon>
    </lineage>
</organism>
<accession>A0A1I7MYL3</accession>
<dbReference type="InterPro" id="IPR050197">
    <property type="entry name" value="Aldolase_class_II_sugar_metab"/>
</dbReference>
<feature type="domain" description="Class II aldolase/adducin N-terminal" evidence="3">
    <location>
        <begin position="13"/>
        <end position="188"/>
    </location>
</feature>
<dbReference type="Gene3D" id="3.40.225.10">
    <property type="entry name" value="Class II aldolase/adducin N-terminal domain"/>
    <property type="match status" value="1"/>
</dbReference>
<evidence type="ECO:0000256" key="2">
    <source>
        <dbReference type="ARBA" id="ARBA00023239"/>
    </source>
</evidence>
<dbReference type="GO" id="GO:0019323">
    <property type="term" value="P:pentose catabolic process"/>
    <property type="evidence" value="ECO:0007669"/>
    <property type="project" value="TreeGrafter"/>
</dbReference>
<dbReference type="Proteomes" id="UP000199423">
    <property type="component" value="Unassembled WGS sequence"/>
</dbReference>
<dbReference type="AlphaFoldDB" id="A0A1I7MYL3"/>
<dbReference type="GO" id="GO:0016832">
    <property type="term" value="F:aldehyde-lyase activity"/>
    <property type="evidence" value="ECO:0007669"/>
    <property type="project" value="TreeGrafter"/>
</dbReference>
<sequence length="227" mass="24694">MSEKRESEKALRKEIIATARAMSRSGLTPGRSGNVSCRFKGGMLITPSGKRYEETEPEDVVFVAADGSVPKGQSKPSTEWHFHLAAYGARPDRNAVVHTHSTHATVLACARKPIPAFHYMVAVAGGKDIPCVPYATFGTEELARHVVAGLKERDACLMANHGQIALGRSLSYALELAIEVEVLAEHYYKVLSIGESHVLDDAEMRKIVEKFKGYGQNADPDQTDGSV</sequence>
<evidence type="ECO:0000259" key="3">
    <source>
        <dbReference type="SMART" id="SM01007"/>
    </source>
</evidence>
<dbReference type="RefSeq" id="WP_092864405.1">
    <property type="nucleotide sequence ID" value="NZ_FPCH01000001.1"/>
</dbReference>
<keyword evidence="2" id="KW-0456">Lyase</keyword>
<evidence type="ECO:0000256" key="1">
    <source>
        <dbReference type="ARBA" id="ARBA00022723"/>
    </source>
</evidence>
<proteinExistence type="predicted"/>
<protein>
    <submittedName>
        <fullName evidence="4">L-fuculose 1-phosphate aldolase</fullName>
    </submittedName>
</protein>
<dbReference type="Pfam" id="PF00596">
    <property type="entry name" value="Aldolase_II"/>
    <property type="match status" value="1"/>
</dbReference>
<evidence type="ECO:0000313" key="5">
    <source>
        <dbReference type="Proteomes" id="UP000199423"/>
    </source>
</evidence>
<dbReference type="SMART" id="SM01007">
    <property type="entry name" value="Aldolase_II"/>
    <property type="match status" value="1"/>
</dbReference>
<dbReference type="SUPFAM" id="SSF53639">
    <property type="entry name" value="AraD/HMP-PK domain-like"/>
    <property type="match status" value="1"/>
</dbReference>
<dbReference type="InterPro" id="IPR001303">
    <property type="entry name" value="Aldolase_II/adducin_N"/>
</dbReference>
<evidence type="ECO:0000313" key="4">
    <source>
        <dbReference type="EMBL" id="SFV27458.1"/>
    </source>
</evidence>
<dbReference type="GO" id="GO:0046872">
    <property type="term" value="F:metal ion binding"/>
    <property type="evidence" value="ECO:0007669"/>
    <property type="project" value="UniProtKB-KW"/>
</dbReference>
<keyword evidence="1" id="KW-0479">Metal-binding</keyword>
<dbReference type="PANTHER" id="PTHR22789">
    <property type="entry name" value="FUCULOSE PHOSPHATE ALDOLASE"/>
    <property type="match status" value="1"/>
</dbReference>
<dbReference type="EMBL" id="FPCH01000001">
    <property type="protein sequence ID" value="SFV27458.1"/>
    <property type="molecule type" value="Genomic_DNA"/>
</dbReference>